<keyword evidence="1" id="KW-0805">Transcription regulation</keyword>
<accession>A0A7Y9C8A1</accession>
<reference evidence="5 6" key="1">
    <citation type="submission" date="2020-07" db="EMBL/GenBank/DDBJ databases">
        <authorList>
            <person name="Sun Q."/>
        </authorList>
    </citation>
    <scope>NUCLEOTIDE SEQUENCE [LARGE SCALE GENOMIC DNA]</scope>
    <source>
        <strain evidence="5 6">MAH-1</strain>
    </source>
</reference>
<dbReference type="AlphaFoldDB" id="A0A7Y9C8A1"/>
<keyword evidence="3" id="KW-0804">Transcription</keyword>
<dbReference type="InterPro" id="IPR009057">
    <property type="entry name" value="Homeodomain-like_sf"/>
</dbReference>
<dbReference type="SUPFAM" id="SSF46689">
    <property type="entry name" value="Homeodomain-like"/>
    <property type="match status" value="1"/>
</dbReference>
<evidence type="ECO:0000256" key="3">
    <source>
        <dbReference type="ARBA" id="ARBA00023163"/>
    </source>
</evidence>
<evidence type="ECO:0000313" key="6">
    <source>
        <dbReference type="Proteomes" id="UP000535020"/>
    </source>
</evidence>
<keyword evidence="2" id="KW-0238">DNA-binding</keyword>
<dbReference type="InterPro" id="IPR018060">
    <property type="entry name" value="HTH_AraC"/>
</dbReference>
<evidence type="ECO:0000313" key="5">
    <source>
        <dbReference type="EMBL" id="NYA72197.1"/>
    </source>
</evidence>
<dbReference type="EMBL" id="JACBJI010000007">
    <property type="protein sequence ID" value="NYA72197.1"/>
    <property type="molecule type" value="Genomic_DNA"/>
</dbReference>
<evidence type="ECO:0000256" key="1">
    <source>
        <dbReference type="ARBA" id="ARBA00023015"/>
    </source>
</evidence>
<comment type="caution">
    <text evidence="5">The sequence shown here is derived from an EMBL/GenBank/DDBJ whole genome shotgun (WGS) entry which is preliminary data.</text>
</comment>
<dbReference type="GO" id="GO:0003700">
    <property type="term" value="F:DNA-binding transcription factor activity"/>
    <property type="evidence" value="ECO:0007669"/>
    <property type="project" value="InterPro"/>
</dbReference>
<dbReference type="Gene3D" id="1.10.10.60">
    <property type="entry name" value="Homeodomain-like"/>
    <property type="match status" value="1"/>
</dbReference>
<dbReference type="RefSeq" id="WP_176007005.1">
    <property type="nucleotide sequence ID" value="NZ_JABWMI010000018.1"/>
</dbReference>
<dbReference type="Proteomes" id="UP000535020">
    <property type="component" value="Unassembled WGS sequence"/>
</dbReference>
<sequence>MKFNISCNSILAPMRILQDQLDKLDINYLKHEEGYVEIAGNLPSDMRPQLDDKLSRYSVAIIEDEKECLVQRVKNILFEVVNTNKHQVQTLSCYLTDRLGFSYGYISGLFASHTFCSIEQYTIMLRVERAKRMIIEDELSLKQISDALSYSSLGHFSKQFKKSTGITLSDFRKIILRRKNGNY</sequence>
<dbReference type="PANTHER" id="PTHR43280">
    <property type="entry name" value="ARAC-FAMILY TRANSCRIPTIONAL REGULATOR"/>
    <property type="match status" value="1"/>
</dbReference>
<dbReference type="PROSITE" id="PS01124">
    <property type="entry name" value="HTH_ARAC_FAMILY_2"/>
    <property type="match status" value="1"/>
</dbReference>
<name>A0A7Y9C8A1_9FLAO</name>
<protein>
    <submittedName>
        <fullName evidence="5">Helix-turn-helix transcriptional regulator</fullName>
    </submittedName>
</protein>
<keyword evidence="6" id="KW-1185">Reference proteome</keyword>
<gene>
    <name evidence="5" type="ORF">HZF10_14805</name>
</gene>
<organism evidence="5 6">
    <name type="scientific">Flavobacterium agri</name>
    <dbReference type="NCBI Taxonomy" id="2743471"/>
    <lineage>
        <taxon>Bacteria</taxon>
        <taxon>Pseudomonadati</taxon>
        <taxon>Bacteroidota</taxon>
        <taxon>Flavobacteriia</taxon>
        <taxon>Flavobacteriales</taxon>
        <taxon>Flavobacteriaceae</taxon>
        <taxon>Flavobacterium</taxon>
    </lineage>
</organism>
<feature type="domain" description="HTH araC/xylS-type" evidence="4">
    <location>
        <begin position="95"/>
        <end position="174"/>
    </location>
</feature>
<evidence type="ECO:0000256" key="2">
    <source>
        <dbReference type="ARBA" id="ARBA00023125"/>
    </source>
</evidence>
<dbReference type="GO" id="GO:0043565">
    <property type="term" value="F:sequence-specific DNA binding"/>
    <property type="evidence" value="ECO:0007669"/>
    <property type="project" value="InterPro"/>
</dbReference>
<proteinExistence type="predicted"/>
<dbReference type="Pfam" id="PF12833">
    <property type="entry name" value="HTH_18"/>
    <property type="match status" value="1"/>
</dbReference>
<dbReference type="PANTHER" id="PTHR43280:SF2">
    <property type="entry name" value="HTH-TYPE TRANSCRIPTIONAL REGULATOR EXSA"/>
    <property type="match status" value="1"/>
</dbReference>
<dbReference type="SMART" id="SM00342">
    <property type="entry name" value="HTH_ARAC"/>
    <property type="match status" value="1"/>
</dbReference>
<evidence type="ECO:0000259" key="4">
    <source>
        <dbReference type="PROSITE" id="PS01124"/>
    </source>
</evidence>